<dbReference type="EnsemblMetazoa" id="Aqu2.1.03944_001">
    <property type="protein sequence ID" value="Aqu2.1.03944_001"/>
    <property type="gene ID" value="Aqu2.1.03944"/>
</dbReference>
<proteinExistence type="predicted"/>
<organism evidence="1">
    <name type="scientific">Amphimedon queenslandica</name>
    <name type="common">Sponge</name>
    <dbReference type="NCBI Taxonomy" id="400682"/>
    <lineage>
        <taxon>Eukaryota</taxon>
        <taxon>Metazoa</taxon>
        <taxon>Porifera</taxon>
        <taxon>Demospongiae</taxon>
        <taxon>Heteroscleromorpha</taxon>
        <taxon>Haplosclerida</taxon>
        <taxon>Niphatidae</taxon>
        <taxon>Amphimedon</taxon>
    </lineage>
</organism>
<dbReference type="AlphaFoldDB" id="A0A1X7SPB9"/>
<dbReference type="OrthoDB" id="10009339at2759"/>
<reference evidence="1" key="1">
    <citation type="submission" date="2017-05" db="UniProtKB">
        <authorList>
            <consortium name="EnsemblMetazoa"/>
        </authorList>
    </citation>
    <scope>IDENTIFICATION</scope>
</reference>
<evidence type="ECO:0000313" key="1">
    <source>
        <dbReference type="EnsemblMetazoa" id="Aqu2.1.03944_001"/>
    </source>
</evidence>
<dbReference type="InParanoid" id="A0A1X7SPB9"/>
<accession>A0A1X7SPB9</accession>
<name>A0A1X7SPB9_AMPQE</name>
<sequence length="68" mass="7222">NSGDCCYKCVVTEGSNSVIEDLYIRLAPLNGADEVQVGFNNGSLLEFPRIAPKTSSAANCSSLDPRLT</sequence>
<protein>
    <submittedName>
        <fullName evidence="1">Uncharacterized protein</fullName>
    </submittedName>
</protein>